<feature type="region of interest" description="Disordered" evidence="1">
    <location>
        <begin position="117"/>
        <end position="162"/>
    </location>
</feature>
<dbReference type="Proteomes" id="UP000465302">
    <property type="component" value="Unassembled WGS sequence"/>
</dbReference>
<reference evidence="2 3" key="1">
    <citation type="journal article" date="2019" name="Emerg. Microbes Infect.">
        <title>Comprehensive subspecies identification of 175 nontuberculous mycobacteria species based on 7547 genomic profiles.</title>
        <authorList>
            <person name="Matsumoto Y."/>
            <person name="Kinjo T."/>
            <person name="Motooka D."/>
            <person name="Nabeya D."/>
            <person name="Jung N."/>
            <person name="Uechi K."/>
            <person name="Horii T."/>
            <person name="Iida T."/>
            <person name="Fujita J."/>
            <person name="Nakamura S."/>
        </authorList>
    </citation>
    <scope>NUCLEOTIDE SEQUENCE [LARGE SCALE GENOMIC DNA]</scope>
    <source>
        <strain evidence="2 3">JCM 6377</strain>
    </source>
</reference>
<accession>A0A7I9W7A5</accession>
<comment type="caution">
    <text evidence="2">The sequence shown here is derived from an EMBL/GenBank/DDBJ whole genome shotgun (WGS) entry which is preliminary data.</text>
</comment>
<gene>
    <name evidence="2" type="ORF">MAGR_50160</name>
</gene>
<feature type="compositionally biased region" description="Basic and acidic residues" evidence="1">
    <location>
        <begin position="119"/>
        <end position="140"/>
    </location>
</feature>
<dbReference type="RefSeq" id="WP_174814707.1">
    <property type="nucleotide sequence ID" value="NZ_BLKS01000001.1"/>
</dbReference>
<dbReference type="EMBL" id="BLKS01000001">
    <property type="protein sequence ID" value="GFG53575.1"/>
    <property type="molecule type" value="Genomic_DNA"/>
</dbReference>
<name>A0A7I9W7A5_MYCAG</name>
<feature type="compositionally biased region" description="Basic and acidic residues" evidence="1">
    <location>
        <begin position="152"/>
        <end position="162"/>
    </location>
</feature>
<organism evidence="2 3">
    <name type="scientific">Mycolicibacterium agri</name>
    <name type="common">Mycobacterium agri</name>
    <dbReference type="NCBI Taxonomy" id="36811"/>
    <lineage>
        <taxon>Bacteria</taxon>
        <taxon>Bacillati</taxon>
        <taxon>Actinomycetota</taxon>
        <taxon>Actinomycetes</taxon>
        <taxon>Mycobacteriales</taxon>
        <taxon>Mycobacteriaceae</taxon>
        <taxon>Mycolicibacterium</taxon>
    </lineage>
</organism>
<evidence type="ECO:0000256" key="1">
    <source>
        <dbReference type="SAM" id="MobiDB-lite"/>
    </source>
</evidence>
<evidence type="ECO:0000313" key="3">
    <source>
        <dbReference type="Proteomes" id="UP000465302"/>
    </source>
</evidence>
<proteinExistence type="predicted"/>
<dbReference type="AlphaFoldDB" id="A0A7I9W7A5"/>
<protein>
    <submittedName>
        <fullName evidence="2">Uncharacterized protein</fullName>
    </submittedName>
</protein>
<sequence length="162" mass="18178">MNTVLYLTPSGAAYETRAYSTADLADLIHDHGLQCLTSSDQQFDYWFSPSPRGCQRRANRLATELLLATSKFSAKNVPVLRGSVVVATHDADGDLDGLSWLQQELLVAKRQSLSKRTRRALDRRIQREDARQQRAADDAARRRRGNTLRPSANHDDLVTARS</sequence>
<evidence type="ECO:0000313" key="2">
    <source>
        <dbReference type="EMBL" id="GFG53575.1"/>
    </source>
</evidence>